<keyword evidence="5 11" id="KW-0812">Transmembrane</keyword>
<keyword evidence="15" id="KW-1185">Reference proteome</keyword>
<dbReference type="Gene3D" id="3.40.50.300">
    <property type="entry name" value="P-loop containing nucleotide triphosphate hydrolases"/>
    <property type="match status" value="2"/>
</dbReference>
<dbReference type="SUPFAM" id="SSF52540">
    <property type="entry name" value="P-loop containing nucleoside triphosphate hydrolases"/>
    <property type="match status" value="2"/>
</dbReference>
<comment type="caution">
    <text evidence="14">The sequence shown here is derived from an EMBL/GenBank/DDBJ whole genome shotgun (WGS) entry which is preliminary data.</text>
</comment>
<feature type="transmembrane region" description="Helical" evidence="11">
    <location>
        <begin position="909"/>
        <end position="930"/>
    </location>
</feature>
<comment type="similarity">
    <text evidence="2">Belongs to the ABC transporter superfamily. ABCC family. Conjugate transporter (TC 3.A.1.208) subfamily.</text>
</comment>
<evidence type="ECO:0000256" key="1">
    <source>
        <dbReference type="ARBA" id="ARBA00004651"/>
    </source>
</evidence>
<proteinExistence type="inferred from homology"/>
<dbReference type="Pfam" id="PF24357">
    <property type="entry name" value="TMD0_ABC"/>
    <property type="match status" value="1"/>
</dbReference>
<dbReference type="CDD" id="cd18580">
    <property type="entry name" value="ABC_6TM_ABCC_D2"/>
    <property type="match status" value="1"/>
</dbReference>
<feature type="transmembrane region" description="Helical" evidence="11">
    <location>
        <begin position="857"/>
        <end position="880"/>
    </location>
</feature>
<gene>
    <name evidence="14" type="ORF">BP5796_04444</name>
</gene>
<keyword evidence="3" id="KW-0813">Transport</keyword>
<dbReference type="FunFam" id="3.40.50.300:FF:000838">
    <property type="entry name" value="ABC multidrug transporter (Eurofung)"/>
    <property type="match status" value="1"/>
</dbReference>
<feature type="domain" description="ABC transmembrane type-1" evidence="13">
    <location>
        <begin position="878"/>
        <end position="1148"/>
    </location>
</feature>
<evidence type="ECO:0000256" key="11">
    <source>
        <dbReference type="SAM" id="Phobius"/>
    </source>
</evidence>
<dbReference type="InterPro" id="IPR003439">
    <property type="entry name" value="ABC_transporter-like_ATP-bd"/>
</dbReference>
<dbReference type="GO" id="GO:0140359">
    <property type="term" value="F:ABC-type transporter activity"/>
    <property type="evidence" value="ECO:0007669"/>
    <property type="project" value="InterPro"/>
</dbReference>
<evidence type="ECO:0000256" key="8">
    <source>
        <dbReference type="ARBA" id="ARBA00022989"/>
    </source>
</evidence>
<dbReference type="InterPro" id="IPR011527">
    <property type="entry name" value="ABC1_TM_dom"/>
</dbReference>
<keyword evidence="4" id="KW-1003">Cell membrane</keyword>
<evidence type="ECO:0000256" key="9">
    <source>
        <dbReference type="ARBA" id="ARBA00023136"/>
    </source>
</evidence>
<feature type="transmembrane region" description="Helical" evidence="11">
    <location>
        <begin position="103"/>
        <end position="121"/>
    </location>
</feature>
<dbReference type="Proteomes" id="UP000256328">
    <property type="component" value="Unassembled WGS sequence"/>
</dbReference>
<dbReference type="PROSITE" id="PS00211">
    <property type="entry name" value="ABC_TRANSPORTER_1"/>
    <property type="match status" value="2"/>
</dbReference>
<reference evidence="14 15" key="1">
    <citation type="journal article" date="2018" name="IMA Fungus">
        <title>IMA Genome-F 9: Draft genome sequence of Annulohypoxylon stygium, Aspergillus mulundensis, Berkeleyomyces basicola (syn. Thielaviopsis basicola), Ceratocystis smalleyi, two Cercospora beticola strains, Coleophoma cylindrospora, Fusarium fracticaudum, Phialophora cf. hyalina, and Morchella septimelata.</title>
        <authorList>
            <person name="Wingfield B.D."/>
            <person name="Bills G.F."/>
            <person name="Dong Y."/>
            <person name="Huang W."/>
            <person name="Nel W.J."/>
            <person name="Swalarsk-Parry B.S."/>
            <person name="Vaghefi N."/>
            <person name="Wilken P.M."/>
            <person name="An Z."/>
            <person name="de Beer Z.W."/>
            <person name="De Vos L."/>
            <person name="Chen L."/>
            <person name="Duong T.A."/>
            <person name="Gao Y."/>
            <person name="Hammerbacher A."/>
            <person name="Kikkert J.R."/>
            <person name="Li Y."/>
            <person name="Li H."/>
            <person name="Li K."/>
            <person name="Li Q."/>
            <person name="Liu X."/>
            <person name="Ma X."/>
            <person name="Naidoo K."/>
            <person name="Pethybridge S.J."/>
            <person name="Sun J."/>
            <person name="Steenkamp E.T."/>
            <person name="van der Nest M.A."/>
            <person name="van Wyk S."/>
            <person name="Wingfield M.J."/>
            <person name="Xiong C."/>
            <person name="Yue Q."/>
            <person name="Zhang X."/>
        </authorList>
    </citation>
    <scope>NUCLEOTIDE SEQUENCE [LARGE SCALE GENOMIC DNA]</scope>
    <source>
        <strain evidence="14 15">BP5796</strain>
    </source>
</reference>
<dbReference type="InterPro" id="IPR050173">
    <property type="entry name" value="ABC_transporter_C-like"/>
</dbReference>
<feature type="transmembrane region" description="Helical" evidence="11">
    <location>
        <begin position="68"/>
        <end position="91"/>
    </location>
</feature>
<dbReference type="InterPro" id="IPR044726">
    <property type="entry name" value="ABCC_6TM_D2"/>
</dbReference>
<dbReference type="PANTHER" id="PTHR24223">
    <property type="entry name" value="ATP-BINDING CASSETTE SUB-FAMILY C"/>
    <property type="match status" value="1"/>
</dbReference>
<evidence type="ECO:0000256" key="2">
    <source>
        <dbReference type="ARBA" id="ARBA00009726"/>
    </source>
</evidence>
<dbReference type="PROSITE" id="PS50893">
    <property type="entry name" value="ABC_TRANSPORTER_2"/>
    <property type="match status" value="2"/>
</dbReference>
<dbReference type="InterPro" id="IPR017871">
    <property type="entry name" value="ABC_transporter-like_CS"/>
</dbReference>
<dbReference type="GO" id="GO:0005886">
    <property type="term" value="C:plasma membrane"/>
    <property type="evidence" value="ECO:0007669"/>
    <property type="project" value="UniProtKB-SubCell"/>
</dbReference>
<dbReference type="PANTHER" id="PTHR24223:SF399">
    <property type="entry name" value="ABC TRANSPORTER ATNG"/>
    <property type="match status" value="1"/>
</dbReference>
<dbReference type="OrthoDB" id="6500128at2759"/>
<feature type="transmembrane region" description="Helical" evidence="11">
    <location>
        <begin position="942"/>
        <end position="965"/>
    </location>
</feature>
<feature type="domain" description="ABC transporter" evidence="12">
    <location>
        <begin position="1185"/>
        <end position="1414"/>
    </location>
</feature>
<evidence type="ECO:0000256" key="3">
    <source>
        <dbReference type="ARBA" id="ARBA00022448"/>
    </source>
</evidence>
<sequence>MNSSRCAAGYKSDHAFGPQVEECVRSFDFTLQFENLILSVLPSVVFLLLALPRIWILRRKPRRVAGSTLQMIKLISITIYGILQLCLLILWCVEVYERTPAKVAAGALSVVDAFVFCFLSYAEHGRSIRPSMLLGTFLFFSLLFDMVRVRTFWLIGQDTIEARVFTTSLVVKVGVLILEAKEKRDHLIGDDKFRGPEETSSIFSQGVFYWLNQLVHAGYKKVLGLEDLYPLDDQLVAEMLQSKLTKSWEKPAGNKKHKLFFDTMDAFKWALLAPVIPRLVLMAFTFCQPLLLNTFIKYLEDPTAGDDVGYGLIGAYGLVYFGLATTEISITALDNLAAVTLMSADVERIVQGLRSLHEFWANFIQVGIATYLLQRELGLACIAPIVVAILSAGGAFGLSSSASSRQALWMKELQKRVDRRHIGHAFLDEGCEDGRINEEDDRLDSVSSTSGSQVSQTVSTTDYLHSFIPQQLSPVVTFAVFTIITRASGQSLNTAKMFTSLSLLSLLSNPLSQVFQSIPNFMGAVGCFNRIQQFLTSETNSDHRLLLHQSSESEAGLLEPDVGHESIELQSMKSENPRLQQEAIVVRNGTFGWNTKDAPILQDLNISIQTGKLTMLIGPVASGKSTLLKALLGETPSSEGFVYVASKEVAFCDQTPWLKNGTVQKNILGFSNFDAPWYSDVVHACGLKEDLDTFPKGDQSLVGSKGITLSGGQKQRMAIARAVYSRKSVVFLDDVFSGMDASTEHLVFNRLLGPEGLLKVAGVTVVIATHAVNLLPSADYIIALGPKGDVVEQGTFEELNKSNGYVTSFKVKKIKADSSTTEAKQTSFRLGGDSRNSLDDAMDEKKRQLGDLSIYSYYFKSIGVLPTIFFFLGCANYGFLDSFPTVWLKWWADANAQQPNKDVGMYMGIYSFLQGAGLVTLAFVVFHCLTTMVINSGVKLHWVTLSAVTASPMALFSMVDAGVLLNRFSQDFELIDGELPMAVMNLSANFFSTIGQAVLIATATYYIALCYPFIAAVFYFIQKYYLRTSRQLRFMDLEAKSPLYTQFVESLSGLSTIRAFGWQQAERDLNLELLDTSQKPFYLLFMIQRWLTLVLDLVSMGLALVVTGLAVKLRHVVSPGFTGVALVNIIDFGQTLQSLVSWWTVLETSIGAVSRVKTFDEKTPREALPAEINTPPEDWPGYGRVEFNEVSAYYKTPASKALDNFSFSINPGEKLGICGRSGSGKSSFILALFRMLELSSGSMTIDGIDLSTIPRNDIRFRLNAIPQEPYFIAGSVRLNLDPYETHGDAALVAALHKVQLWDALAQDLNHELDPESLSHGQRQLFCLARAILRPGKIVVLDEATSSVDRRTDELMQRIIREEFGDRTIIAVAHRLDTILDFDRVAVLDRGRLKECDAPPTLLAREGSAFAALYETYASSRDRGMEENESSSVSVSSSENIIESEGESELVK</sequence>
<dbReference type="InterPro" id="IPR003593">
    <property type="entry name" value="AAA+_ATPase"/>
</dbReference>
<dbReference type="InterPro" id="IPR036640">
    <property type="entry name" value="ABC1_TM_sf"/>
</dbReference>
<feature type="region of interest" description="Disordered" evidence="10">
    <location>
        <begin position="1420"/>
        <end position="1451"/>
    </location>
</feature>
<comment type="subcellular location">
    <subcellularLocation>
        <location evidence="1">Cell membrane</location>
        <topology evidence="1">Multi-pass membrane protein</topology>
    </subcellularLocation>
</comment>
<dbReference type="InterPro" id="IPR056227">
    <property type="entry name" value="TMD0_ABC"/>
</dbReference>
<feature type="compositionally biased region" description="Low complexity" evidence="10">
    <location>
        <begin position="1429"/>
        <end position="1440"/>
    </location>
</feature>
<feature type="transmembrane region" description="Helical" evidence="11">
    <location>
        <begin position="377"/>
        <end position="398"/>
    </location>
</feature>
<feature type="transmembrane region" description="Helical" evidence="11">
    <location>
        <begin position="1090"/>
        <end position="1111"/>
    </location>
</feature>
<dbReference type="EMBL" id="PDLN01000006">
    <property type="protein sequence ID" value="RDW82953.1"/>
    <property type="molecule type" value="Genomic_DNA"/>
</dbReference>
<feature type="transmembrane region" description="Helical" evidence="11">
    <location>
        <begin position="133"/>
        <end position="156"/>
    </location>
</feature>
<evidence type="ECO:0000259" key="12">
    <source>
        <dbReference type="PROSITE" id="PS50893"/>
    </source>
</evidence>
<evidence type="ECO:0000256" key="4">
    <source>
        <dbReference type="ARBA" id="ARBA00022475"/>
    </source>
</evidence>
<evidence type="ECO:0000256" key="7">
    <source>
        <dbReference type="ARBA" id="ARBA00022840"/>
    </source>
</evidence>
<dbReference type="Gene3D" id="1.20.1560.10">
    <property type="entry name" value="ABC transporter type 1, transmembrane domain"/>
    <property type="match status" value="2"/>
</dbReference>
<dbReference type="GO" id="GO:0005524">
    <property type="term" value="F:ATP binding"/>
    <property type="evidence" value="ECO:0007669"/>
    <property type="project" value="UniProtKB-KW"/>
</dbReference>
<evidence type="ECO:0000256" key="10">
    <source>
        <dbReference type="SAM" id="MobiDB-lite"/>
    </source>
</evidence>
<keyword evidence="8 11" id="KW-1133">Transmembrane helix</keyword>
<evidence type="ECO:0000256" key="6">
    <source>
        <dbReference type="ARBA" id="ARBA00022741"/>
    </source>
</evidence>
<dbReference type="FunFam" id="1.20.1560.10:FF:000066">
    <property type="entry name" value="ABC multidrug transporter (Eurofung)"/>
    <property type="match status" value="1"/>
</dbReference>
<dbReference type="GO" id="GO:0016887">
    <property type="term" value="F:ATP hydrolysis activity"/>
    <property type="evidence" value="ECO:0007669"/>
    <property type="project" value="InterPro"/>
</dbReference>
<evidence type="ECO:0000259" key="13">
    <source>
        <dbReference type="PROSITE" id="PS50929"/>
    </source>
</evidence>
<protein>
    <submittedName>
        <fullName evidence="14">Uncharacterized protein</fullName>
    </submittedName>
</protein>
<organism evidence="14 15">
    <name type="scientific">Coleophoma crateriformis</name>
    <dbReference type="NCBI Taxonomy" id="565419"/>
    <lineage>
        <taxon>Eukaryota</taxon>
        <taxon>Fungi</taxon>
        <taxon>Dikarya</taxon>
        <taxon>Ascomycota</taxon>
        <taxon>Pezizomycotina</taxon>
        <taxon>Leotiomycetes</taxon>
        <taxon>Helotiales</taxon>
        <taxon>Dermateaceae</taxon>
        <taxon>Coleophoma</taxon>
    </lineage>
</organism>
<feature type="transmembrane region" description="Helical" evidence="11">
    <location>
        <begin position="994"/>
        <end position="1021"/>
    </location>
</feature>
<keyword evidence="7" id="KW-0067">ATP-binding</keyword>
<dbReference type="SUPFAM" id="SSF90123">
    <property type="entry name" value="ABC transporter transmembrane region"/>
    <property type="match status" value="2"/>
</dbReference>
<evidence type="ECO:0000256" key="5">
    <source>
        <dbReference type="ARBA" id="ARBA00022692"/>
    </source>
</evidence>
<dbReference type="PROSITE" id="PS50929">
    <property type="entry name" value="ABC_TM1F"/>
    <property type="match status" value="1"/>
</dbReference>
<name>A0A3D8S9K6_9HELO</name>
<evidence type="ECO:0000313" key="14">
    <source>
        <dbReference type="EMBL" id="RDW82953.1"/>
    </source>
</evidence>
<keyword evidence="9 11" id="KW-0472">Membrane</keyword>
<evidence type="ECO:0000313" key="15">
    <source>
        <dbReference type="Proteomes" id="UP000256328"/>
    </source>
</evidence>
<feature type="compositionally biased region" description="Acidic residues" evidence="10">
    <location>
        <begin position="1441"/>
        <end position="1451"/>
    </location>
</feature>
<keyword evidence="6" id="KW-0547">Nucleotide-binding</keyword>
<dbReference type="Pfam" id="PF00664">
    <property type="entry name" value="ABC_membrane"/>
    <property type="match status" value="1"/>
</dbReference>
<feature type="domain" description="ABC transporter" evidence="12">
    <location>
        <begin position="579"/>
        <end position="812"/>
    </location>
</feature>
<dbReference type="InterPro" id="IPR027417">
    <property type="entry name" value="P-loop_NTPase"/>
</dbReference>
<dbReference type="SMART" id="SM00382">
    <property type="entry name" value="AAA"/>
    <property type="match status" value="2"/>
</dbReference>
<dbReference type="Pfam" id="PF00005">
    <property type="entry name" value="ABC_tran"/>
    <property type="match status" value="2"/>
</dbReference>
<feature type="transmembrane region" description="Helical" evidence="11">
    <location>
        <begin position="266"/>
        <end position="291"/>
    </location>
</feature>
<dbReference type="CDD" id="cd03250">
    <property type="entry name" value="ABCC_MRP_domain1"/>
    <property type="match status" value="1"/>
</dbReference>
<feature type="transmembrane region" description="Helical" evidence="11">
    <location>
        <begin position="36"/>
        <end position="56"/>
    </location>
</feature>
<accession>A0A3D8S9K6</accession>
<dbReference type="CDD" id="cd03244">
    <property type="entry name" value="ABCC_MRP_domain2"/>
    <property type="match status" value="1"/>
</dbReference>
<dbReference type="FunFam" id="3.40.50.300:FF:001854">
    <property type="entry name" value="ABC multidrug transporter (Eurofung)"/>
    <property type="match status" value="1"/>
</dbReference>